<accession>J9G0N2</accession>
<comment type="caution">
    <text evidence="1">The sequence shown here is derived from an EMBL/GenBank/DDBJ whole genome shotgun (WGS) entry which is preliminary data.</text>
</comment>
<gene>
    <name evidence="1" type="ORF">EVA_11500</name>
</gene>
<dbReference type="AlphaFoldDB" id="J9G0N2"/>
<sequence length="106" mass="11643">MYCICQYIVVGSLSICQQKIFGRYSNALLHIGCFKLSRADVVCLCECFPIHKALKGYAGKLCYSGTVILFIGSSNPADCDFFFPDSNLFGYMIGRKAVPAGIFACE</sequence>
<dbReference type="EMBL" id="AMCI01003398">
    <property type="protein sequence ID" value="EJX00394.1"/>
    <property type="molecule type" value="Genomic_DNA"/>
</dbReference>
<name>J9G0N2_9ZZZZ</name>
<organism evidence="1">
    <name type="scientific">gut metagenome</name>
    <dbReference type="NCBI Taxonomy" id="749906"/>
    <lineage>
        <taxon>unclassified sequences</taxon>
        <taxon>metagenomes</taxon>
        <taxon>organismal metagenomes</taxon>
    </lineage>
</organism>
<protein>
    <submittedName>
        <fullName evidence="1">Uncharacterized protein</fullName>
    </submittedName>
</protein>
<reference evidence="1" key="1">
    <citation type="journal article" date="2012" name="PLoS ONE">
        <title>Gene sets for utilization of primary and secondary nutrition supplies in the distal gut of endangered iberian lynx.</title>
        <authorList>
            <person name="Alcaide M."/>
            <person name="Messina E."/>
            <person name="Richter M."/>
            <person name="Bargiela R."/>
            <person name="Peplies J."/>
            <person name="Huws S.A."/>
            <person name="Newbold C.J."/>
            <person name="Golyshin P.N."/>
            <person name="Simon M.A."/>
            <person name="Lopez G."/>
            <person name="Yakimov M.M."/>
            <person name="Ferrer M."/>
        </authorList>
    </citation>
    <scope>NUCLEOTIDE SEQUENCE</scope>
</reference>
<evidence type="ECO:0000313" key="1">
    <source>
        <dbReference type="EMBL" id="EJX00394.1"/>
    </source>
</evidence>
<proteinExistence type="predicted"/>